<protein>
    <submittedName>
        <fullName evidence="1">Uncharacterized protein</fullName>
    </submittedName>
</protein>
<organism evidence="1 2">
    <name type="scientific">Acaryochloris marina (strain MBIC 11017)</name>
    <dbReference type="NCBI Taxonomy" id="329726"/>
    <lineage>
        <taxon>Bacteria</taxon>
        <taxon>Bacillati</taxon>
        <taxon>Cyanobacteriota</taxon>
        <taxon>Cyanophyceae</taxon>
        <taxon>Acaryochloridales</taxon>
        <taxon>Acaryochloridaceae</taxon>
        <taxon>Acaryochloris</taxon>
    </lineage>
</organism>
<sequence>MNLTEIILVMSFKLLIKTERFSHPAILWIPMQLRQYPSQLN</sequence>
<accession>B0C0J3</accession>
<evidence type="ECO:0000313" key="2">
    <source>
        <dbReference type="Proteomes" id="UP000000268"/>
    </source>
</evidence>
<dbReference type="EMBL" id="CP000828">
    <property type="protein sequence ID" value="ABW30786.1"/>
    <property type="molecule type" value="Genomic_DNA"/>
</dbReference>
<gene>
    <name evidence="1" type="ordered locus">AM1_5845</name>
</gene>
<dbReference type="KEGG" id="amr:AM1_5845"/>
<dbReference type="AlphaFoldDB" id="B0C0J3"/>
<evidence type="ECO:0000313" key="1">
    <source>
        <dbReference type="EMBL" id="ABW30786.1"/>
    </source>
</evidence>
<keyword evidence="2" id="KW-1185">Reference proteome</keyword>
<dbReference type="HOGENOM" id="CLU_3264078_0_0_3"/>
<dbReference type="Proteomes" id="UP000000268">
    <property type="component" value="Chromosome"/>
</dbReference>
<name>B0C0J3_ACAM1</name>
<proteinExistence type="predicted"/>
<reference evidence="1 2" key="1">
    <citation type="journal article" date="2008" name="Proc. Natl. Acad. Sci. U.S.A.">
        <title>Niche adaptation and genome expansion in the chlorophyll d-producing cyanobacterium Acaryochloris marina.</title>
        <authorList>
            <person name="Swingley W.D."/>
            <person name="Chen M."/>
            <person name="Cheung P.C."/>
            <person name="Conrad A.L."/>
            <person name="Dejesa L.C."/>
            <person name="Hao J."/>
            <person name="Honchak B.M."/>
            <person name="Karbach L.E."/>
            <person name="Kurdoglu A."/>
            <person name="Lahiri S."/>
            <person name="Mastrian S.D."/>
            <person name="Miyashita H."/>
            <person name="Page L."/>
            <person name="Ramakrishna P."/>
            <person name="Satoh S."/>
            <person name="Sattley W.M."/>
            <person name="Shimada Y."/>
            <person name="Taylor H.L."/>
            <person name="Tomo T."/>
            <person name="Tsuchiya T."/>
            <person name="Wang Z.T."/>
            <person name="Raymond J."/>
            <person name="Mimuro M."/>
            <person name="Blankenship R.E."/>
            <person name="Touchman J.W."/>
        </authorList>
    </citation>
    <scope>NUCLEOTIDE SEQUENCE [LARGE SCALE GENOMIC DNA]</scope>
    <source>
        <strain evidence="2">MBIC 11017</strain>
    </source>
</reference>
<dbReference type="STRING" id="329726.AM1_5845"/>